<feature type="domain" description="Peptidase M1 alanyl aminopeptidase C-terminal" evidence="1">
    <location>
        <begin position="6"/>
        <end position="200"/>
    </location>
</feature>
<sequence length="223" mass="25010">MARHQQGQPLSLPVHVADAFRAVLLDEKIDPALAAEILTLPSANEIAELFEVIDPIAIAQVREALTRTLAAELADEFLAIYNANHLDEYRVDHGDIGKRTLRNACLRFLAFGETELANTLVSKQYRDANNMTDALAALSAAVAAQLPCRDTLMQEYDDKWHQDGLVMDKWFILQSTKPGGKCTGNRTRPAQTPFFQYEQPEPHPFINWRVCWQQPGGVPCARR</sequence>
<dbReference type="InterPro" id="IPR024601">
    <property type="entry name" value="Peptidase_M1_pepN_C"/>
</dbReference>
<evidence type="ECO:0000259" key="1">
    <source>
        <dbReference type="Pfam" id="PF17432"/>
    </source>
</evidence>
<dbReference type="InterPro" id="IPR037144">
    <property type="entry name" value="Peptidase_M1_pepN_C_sf"/>
</dbReference>
<dbReference type="Gene3D" id="1.25.50.10">
    <property type="entry name" value="Peptidase M1, alanyl aminopeptidase, C-terminal domain"/>
    <property type="match status" value="1"/>
</dbReference>
<dbReference type="Pfam" id="PF17432">
    <property type="entry name" value="DUF3458_C"/>
    <property type="match status" value="1"/>
</dbReference>
<dbReference type="InterPro" id="IPR012779">
    <property type="entry name" value="Peptidase_M1_pepN"/>
</dbReference>
<dbReference type="AlphaFoldDB" id="A0A447JK49"/>
<dbReference type="EMBL" id="LR133909">
    <property type="protein sequence ID" value="VDY43475.1"/>
    <property type="molecule type" value="Genomic_DNA"/>
</dbReference>
<keyword evidence="2" id="KW-0378">Hydrolase</keyword>
<dbReference type="PANTHER" id="PTHR46322">
    <property type="entry name" value="PUROMYCIN-SENSITIVE AMINOPEPTIDASE"/>
    <property type="match status" value="1"/>
</dbReference>
<protein>
    <submittedName>
        <fullName evidence="2">Aminopeptidase N</fullName>
        <ecNumber evidence="2">3.4.11.2</ecNumber>
    </submittedName>
</protein>
<name>A0A447JK49_SALET</name>
<dbReference type="PANTHER" id="PTHR46322:SF1">
    <property type="entry name" value="PUROMYCIN-SENSITIVE AMINOPEPTIDASE"/>
    <property type="match status" value="1"/>
</dbReference>
<accession>A0A447JK49</accession>
<keyword evidence="2" id="KW-0031">Aminopeptidase</keyword>
<proteinExistence type="predicted"/>
<reference evidence="2 3" key="1">
    <citation type="submission" date="2018-12" db="EMBL/GenBank/DDBJ databases">
        <authorList>
            <consortium name="Pathogen Informatics"/>
        </authorList>
    </citation>
    <scope>NUCLEOTIDE SEQUENCE [LARGE SCALE GENOMIC DNA]</scope>
    <source>
        <strain evidence="2 3">NCTC7102</strain>
    </source>
</reference>
<evidence type="ECO:0000313" key="2">
    <source>
        <dbReference type="EMBL" id="VDY43475.1"/>
    </source>
</evidence>
<keyword evidence="2" id="KW-0645">Protease</keyword>
<gene>
    <name evidence="2" type="primary">pepN_2</name>
    <name evidence="2" type="ORF">NCTC7102_03786</name>
</gene>
<organism evidence="2 3">
    <name type="scientific">Salmonella enterica subsp. enterica serovar Daytona</name>
    <dbReference type="NCBI Taxonomy" id="1962639"/>
    <lineage>
        <taxon>Bacteria</taxon>
        <taxon>Pseudomonadati</taxon>
        <taxon>Pseudomonadota</taxon>
        <taxon>Gammaproteobacteria</taxon>
        <taxon>Enterobacterales</taxon>
        <taxon>Enterobacteriaceae</taxon>
        <taxon>Salmonella</taxon>
    </lineage>
</organism>
<evidence type="ECO:0000313" key="3">
    <source>
        <dbReference type="Proteomes" id="UP000281393"/>
    </source>
</evidence>
<dbReference type="GO" id="GO:0008270">
    <property type="term" value="F:zinc ion binding"/>
    <property type="evidence" value="ECO:0007669"/>
    <property type="project" value="InterPro"/>
</dbReference>
<dbReference type="EC" id="3.4.11.2" evidence="2"/>
<dbReference type="GO" id="GO:0016285">
    <property type="term" value="F:alanyl aminopeptidase activity"/>
    <property type="evidence" value="ECO:0007669"/>
    <property type="project" value="UniProtKB-EC"/>
</dbReference>
<dbReference type="Proteomes" id="UP000281393">
    <property type="component" value="Chromosome"/>
</dbReference>